<dbReference type="AlphaFoldDB" id="A0A833JR43"/>
<reference evidence="2 3" key="1">
    <citation type="submission" date="2019-10" db="EMBL/GenBank/DDBJ databases">
        <title>Draft genome sequence of Marinobacter hydrocarbonoclasticus NCT7M from the microbiome of the marine copepod.</title>
        <authorList>
            <person name="Nuttall R."/>
            <person name="Sharma G."/>
            <person name="Moisander P."/>
        </authorList>
    </citation>
    <scope>NUCLEOTIDE SEQUENCE [LARGE SCALE GENOMIC DNA]</scope>
    <source>
        <strain evidence="2 3">NCT7M</strain>
    </source>
</reference>
<evidence type="ECO:0000256" key="1">
    <source>
        <dbReference type="SAM" id="MobiDB-lite"/>
    </source>
</evidence>
<protein>
    <submittedName>
        <fullName evidence="2">Uncharacterized protein</fullName>
    </submittedName>
</protein>
<comment type="caution">
    <text evidence="2">The sequence shown here is derived from an EMBL/GenBank/DDBJ whole genome shotgun (WGS) entry which is preliminary data.</text>
</comment>
<sequence>MSLEQKVEELTQAIKSLPAELAGILNSGVAASARPEEQPKVEQATQQHGSDQSVKEEGGEAEKTIAGRKTYVWDKKAKQGQIIEKGEEVPTGDDLQTVGKTNWEKLCAKYELDPATGQAAEKPEQEEDDDLGDLDDAAEETSNAVEEDEDTDGGDDLDDDLGLDDDDDAEAGGVSKDDVKQQMVNVMKTCGREIALKVFKKFGARNLEEVKPEDYQAIYDLAGKQLDKAGK</sequence>
<feature type="region of interest" description="Disordered" evidence="1">
    <location>
        <begin position="79"/>
        <end position="98"/>
    </location>
</feature>
<dbReference type="RefSeq" id="WP_153740399.1">
    <property type="nucleotide sequence ID" value="NZ_WBMP01000005.1"/>
</dbReference>
<evidence type="ECO:0000313" key="3">
    <source>
        <dbReference type="Proteomes" id="UP000469950"/>
    </source>
</evidence>
<accession>A0A833JR43</accession>
<feature type="compositionally biased region" description="Polar residues" evidence="1">
    <location>
        <begin position="43"/>
        <end position="52"/>
    </location>
</feature>
<evidence type="ECO:0000313" key="2">
    <source>
        <dbReference type="EMBL" id="KAE8546163.1"/>
    </source>
</evidence>
<dbReference type="Proteomes" id="UP000469950">
    <property type="component" value="Unassembled WGS sequence"/>
</dbReference>
<feature type="region of interest" description="Disordered" evidence="1">
    <location>
        <begin position="28"/>
        <end position="69"/>
    </location>
</feature>
<dbReference type="EMBL" id="WBMP01000005">
    <property type="protein sequence ID" value="KAE8546163.1"/>
    <property type="molecule type" value="Genomic_DNA"/>
</dbReference>
<feature type="region of interest" description="Disordered" evidence="1">
    <location>
        <begin position="112"/>
        <end position="180"/>
    </location>
</feature>
<feature type="compositionally biased region" description="Basic and acidic residues" evidence="1">
    <location>
        <begin position="53"/>
        <end position="69"/>
    </location>
</feature>
<proteinExistence type="predicted"/>
<gene>
    <name evidence="2" type="ORF">F6453_1409</name>
</gene>
<name>A0A833JR43_MARNT</name>
<organism evidence="2 3">
    <name type="scientific">Marinobacter nauticus</name>
    <name type="common">Marinobacter hydrocarbonoclasticus</name>
    <name type="synonym">Marinobacter aquaeolei</name>
    <dbReference type="NCBI Taxonomy" id="2743"/>
    <lineage>
        <taxon>Bacteria</taxon>
        <taxon>Pseudomonadati</taxon>
        <taxon>Pseudomonadota</taxon>
        <taxon>Gammaproteobacteria</taxon>
        <taxon>Pseudomonadales</taxon>
        <taxon>Marinobacteraceae</taxon>
        <taxon>Marinobacter</taxon>
    </lineage>
</organism>
<feature type="compositionally biased region" description="Acidic residues" evidence="1">
    <location>
        <begin position="124"/>
        <end position="170"/>
    </location>
</feature>